<evidence type="ECO:0000313" key="3">
    <source>
        <dbReference type="EMBL" id="TYS63887.1"/>
    </source>
</evidence>
<reference evidence="3 4" key="1">
    <citation type="submission" date="2019-08" db="EMBL/GenBank/DDBJ databases">
        <title>Bacillus genomes from the desert of Cuatro Cienegas, Coahuila.</title>
        <authorList>
            <person name="Olmedo-Alvarez G."/>
        </authorList>
    </citation>
    <scope>NUCLEOTIDE SEQUENCE [LARGE SCALE GENOMIC DNA]</scope>
    <source>
        <strain evidence="3 4">CH37_1T</strain>
    </source>
</reference>
<feature type="signal peptide" evidence="2">
    <location>
        <begin position="1"/>
        <end position="22"/>
    </location>
</feature>
<gene>
    <name evidence="3" type="ORF">FZD47_10275</name>
</gene>
<keyword evidence="2" id="KW-0732">Signal</keyword>
<organism evidence="3 4">
    <name type="scientific">Bacillus infantis</name>
    <dbReference type="NCBI Taxonomy" id="324767"/>
    <lineage>
        <taxon>Bacteria</taxon>
        <taxon>Bacillati</taxon>
        <taxon>Bacillota</taxon>
        <taxon>Bacilli</taxon>
        <taxon>Bacillales</taxon>
        <taxon>Bacillaceae</taxon>
        <taxon>Bacillus</taxon>
    </lineage>
</organism>
<feature type="compositionally biased region" description="Basic and acidic residues" evidence="1">
    <location>
        <begin position="65"/>
        <end position="80"/>
    </location>
</feature>
<protein>
    <recommendedName>
        <fullName evidence="5">DUF4309 domain-containing protein</fullName>
    </recommendedName>
</protein>
<evidence type="ECO:0000313" key="4">
    <source>
        <dbReference type="Proteomes" id="UP000323732"/>
    </source>
</evidence>
<evidence type="ECO:0000256" key="1">
    <source>
        <dbReference type="SAM" id="MobiDB-lite"/>
    </source>
</evidence>
<evidence type="ECO:0008006" key="5">
    <source>
        <dbReference type="Google" id="ProtNLM"/>
    </source>
</evidence>
<dbReference type="RefSeq" id="WP_148949768.1">
    <property type="nucleotide sequence ID" value="NZ_VTES01000003.1"/>
</dbReference>
<proteinExistence type="predicted"/>
<name>A0A5D4SK91_9BACI</name>
<feature type="chain" id="PRO_5039083543" description="DUF4309 domain-containing protein" evidence="2">
    <location>
        <begin position="23"/>
        <end position="219"/>
    </location>
</feature>
<evidence type="ECO:0000256" key="2">
    <source>
        <dbReference type="SAM" id="SignalP"/>
    </source>
</evidence>
<dbReference type="EMBL" id="VTES01000003">
    <property type="protein sequence ID" value="TYS63887.1"/>
    <property type="molecule type" value="Genomic_DNA"/>
</dbReference>
<feature type="region of interest" description="Disordered" evidence="1">
    <location>
        <begin position="62"/>
        <end position="98"/>
    </location>
</feature>
<sequence length="219" mass="24345">MKKKFPAIILMTLFLGSAGAFYYEGSPENVVATEEKPDTKAEIGEFKESFREEVKVQAAEVQEPVIEKVEGNDSEKKNDPAQKQPPLKAQEKESKPDAALDTIKIGDSTYMLVDPEEKFLYELEVAKKYGAKLYGIPNSDLFAYIKDGKAIVHTSTGIMSAPLKYANMVAELVGEHKEYKNFPENVLFSAETGAKVSVVLDHNLAYATWVEDGRIIASW</sequence>
<accession>A0A5D4SK91</accession>
<feature type="compositionally biased region" description="Basic and acidic residues" evidence="1">
    <location>
        <begin position="89"/>
        <end position="98"/>
    </location>
</feature>
<dbReference type="Proteomes" id="UP000323732">
    <property type="component" value="Unassembled WGS sequence"/>
</dbReference>
<comment type="caution">
    <text evidence="3">The sequence shown here is derived from an EMBL/GenBank/DDBJ whole genome shotgun (WGS) entry which is preliminary data.</text>
</comment>
<dbReference type="AlphaFoldDB" id="A0A5D4SK91"/>